<dbReference type="InterPro" id="IPR050583">
    <property type="entry name" value="Mycobacterial_A85_antigen"/>
</dbReference>
<name>A0ABZ2PR92_9NOCA</name>
<dbReference type="Gene3D" id="3.40.50.1820">
    <property type="entry name" value="alpha/beta hydrolase"/>
    <property type="match status" value="1"/>
</dbReference>
<evidence type="ECO:0000313" key="2">
    <source>
        <dbReference type="Proteomes" id="UP001432000"/>
    </source>
</evidence>
<keyword evidence="2" id="KW-1185">Reference proteome</keyword>
<dbReference type="Pfam" id="PF00756">
    <property type="entry name" value="Esterase"/>
    <property type="match status" value="1"/>
</dbReference>
<keyword evidence="1" id="KW-0378">Hydrolase</keyword>
<evidence type="ECO:0000313" key="1">
    <source>
        <dbReference type="EMBL" id="WXG71731.1"/>
    </source>
</evidence>
<dbReference type="SUPFAM" id="SSF53474">
    <property type="entry name" value="alpha/beta-Hydrolases"/>
    <property type="match status" value="1"/>
</dbReference>
<protein>
    <submittedName>
        <fullName evidence="1">Alpha/beta hydrolase family protein</fullName>
    </submittedName>
</protein>
<dbReference type="PANTHER" id="PTHR48098:SF1">
    <property type="entry name" value="DIACYLGLYCEROL ACYLTRANSFERASE_MYCOLYLTRANSFERASE AG85A"/>
    <property type="match status" value="1"/>
</dbReference>
<proteinExistence type="predicted"/>
<dbReference type="Proteomes" id="UP001432000">
    <property type="component" value="Chromosome"/>
</dbReference>
<dbReference type="PANTHER" id="PTHR48098">
    <property type="entry name" value="ENTEROCHELIN ESTERASE-RELATED"/>
    <property type="match status" value="1"/>
</dbReference>
<gene>
    <name evidence="1" type="ORF">WDS16_16400</name>
</gene>
<sequence length="351" mass="37026">MTGVMAAAVASTTGVGIAAADELSTDPIIASNALLADPVSADGSKIVSESIAGRTLTLQVYSAAMDKDISVTVQRPKDASVPRPVLYLLNGAGGGTDDATWLEKTDVGDFLAEQDVNMVMPAGGRFAYYTDWKQDDPVLGRNKWRTFLLDELPPLVDAALGTDGVQAIAANSMTATSVLQLAIARPGFYSAVAGYSGCAQTSDPVGRAFVELVTETWGGGDVRNMYGEPDDPAWVDNDPVVNAEGLRGSKLYISSGSGSPGPYDMFDDPATFDPTTENIAKQVGVANQIVLGGVIESAVNWCTHNLQDRLDELAIPATFDFDPVGTHSWSYWQDAFYKSWPLLASGLGAGE</sequence>
<reference evidence="1 2" key="1">
    <citation type="submission" date="2024-03" db="EMBL/GenBank/DDBJ databases">
        <title>Natural products discovery in diverse microorganisms through a two-stage MS feature dereplication strategy.</title>
        <authorList>
            <person name="Zhang R."/>
        </authorList>
    </citation>
    <scope>NUCLEOTIDE SEQUENCE [LARGE SCALE GENOMIC DNA]</scope>
    <source>
        <strain evidence="1 2">18930</strain>
    </source>
</reference>
<accession>A0ABZ2PR92</accession>
<dbReference type="InterPro" id="IPR000801">
    <property type="entry name" value="Esterase-like"/>
</dbReference>
<dbReference type="InterPro" id="IPR029058">
    <property type="entry name" value="AB_hydrolase_fold"/>
</dbReference>
<dbReference type="GO" id="GO:0016787">
    <property type="term" value="F:hydrolase activity"/>
    <property type="evidence" value="ECO:0007669"/>
    <property type="project" value="UniProtKB-KW"/>
</dbReference>
<dbReference type="EMBL" id="CP147846">
    <property type="protein sequence ID" value="WXG71731.1"/>
    <property type="molecule type" value="Genomic_DNA"/>
</dbReference>
<organism evidence="1 2">
    <name type="scientific">Rhodococcus sovatensis</name>
    <dbReference type="NCBI Taxonomy" id="1805840"/>
    <lineage>
        <taxon>Bacteria</taxon>
        <taxon>Bacillati</taxon>
        <taxon>Actinomycetota</taxon>
        <taxon>Actinomycetes</taxon>
        <taxon>Mycobacteriales</taxon>
        <taxon>Nocardiaceae</taxon>
        <taxon>Rhodococcus</taxon>
    </lineage>
</organism>